<proteinExistence type="predicted"/>
<dbReference type="SUPFAM" id="SSF116726">
    <property type="entry name" value="TrkA C-terminal domain-like"/>
    <property type="match status" value="1"/>
</dbReference>
<dbReference type="HOGENOM" id="CLU_046525_3_2_9"/>
<dbReference type="InterPro" id="IPR003148">
    <property type="entry name" value="RCK_N"/>
</dbReference>
<dbReference type="Proteomes" id="UP000027142">
    <property type="component" value="Chromosome"/>
</dbReference>
<dbReference type="PANTHER" id="PTHR43833">
    <property type="entry name" value="POTASSIUM CHANNEL PROTEIN 2-RELATED-RELATED"/>
    <property type="match status" value="1"/>
</dbReference>
<reference evidence="3 4" key="1">
    <citation type="journal article" date="2014" name="Gene">
        <title>A comparative genomic analysis of the alkalitolerant soil bacterium Bacillus lehensis G1.</title>
        <authorList>
            <person name="Noor Y.M."/>
            <person name="Samsulrizal N.H."/>
            <person name="Jema'on N.A."/>
            <person name="Low K.O."/>
            <person name="Ramli A.N."/>
            <person name="Alias N.I."/>
            <person name="Damis S.I."/>
            <person name="Fuzi S.F."/>
            <person name="Isa M.N."/>
            <person name="Murad A.M."/>
            <person name="Raih M.F."/>
            <person name="Bakar F.D."/>
            <person name="Najimudin N."/>
            <person name="Mahadi N.M."/>
            <person name="Illias R.M."/>
        </authorList>
    </citation>
    <scope>NUCLEOTIDE SEQUENCE [LARGE SCALE GENOMIC DNA]</scope>
    <source>
        <strain evidence="3 4">G1</strain>
    </source>
</reference>
<evidence type="ECO:0000313" key="3">
    <source>
        <dbReference type="EMBL" id="AIC93388.1"/>
    </source>
</evidence>
<dbReference type="KEGG" id="ble:BleG1_0780"/>
<dbReference type="SUPFAM" id="SSF51735">
    <property type="entry name" value="NAD(P)-binding Rossmann-fold domains"/>
    <property type="match status" value="1"/>
</dbReference>
<organism evidence="3 4">
    <name type="scientific">Shouchella lehensis G1</name>
    <dbReference type="NCBI Taxonomy" id="1246626"/>
    <lineage>
        <taxon>Bacteria</taxon>
        <taxon>Bacillati</taxon>
        <taxon>Bacillota</taxon>
        <taxon>Bacilli</taxon>
        <taxon>Bacillales</taxon>
        <taxon>Bacillaceae</taxon>
        <taxon>Shouchella</taxon>
    </lineage>
</organism>
<gene>
    <name evidence="3" type="ORF">BleG1_0780</name>
</gene>
<evidence type="ECO:0000259" key="2">
    <source>
        <dbReference type="PROSITE" id="PS51202"/>
    </source>
</evidence>
<dbReference type="InterPro" id="IPR036291">
    <property type="entry name" value="NAD(P)-bd_dom_sf"/>
</dbReference>
<protein>
    <submittedName>
        <fullName evidence="3">Regulator of K+ conductance protein</fullName>
    </submittedName>
</protein>
<dbReference type="Pfam" id="PF02080">
    <property type="entry name" value="TrkA_C"/>
    <property type="match status" value="1"/>
</dbReference>
<keyword evidence="4" id="KW-1185">Reference proteome</keyword>
<dbReference type="InterPro" id="IPR036721">
    <property type="entry name" value="RCK_C_sf"/>
</dbReference>
<dbReference type="STRING" id="1246626.BleG1_0780"/>
<dbReference type="Gene3D" id="3.30.70.1450">
    <property type="entry name" value="Regulator of K+ conductance, C-terminal domain"/>
    <property type="match status" value="1"/>
</dbReference>
<dbReference type="GO" id="GO:0008324">
    <property type="term" value="F:monoatomic cation transmembrane transporter activity"/>
    <property type="evidence" value="ECO:0007669"/>
    <property type="project" value="InterPro"/>
</dbReference>
<dbReference type="Gene3D" id="3.40.50.720">
    <property type="entry name" value="NAD(P)-binding Rossmann-like Domain"/>
    <property type="match status" value="1"/>
</dbReference>
<evidence type="ECO:0000259" key="1">
    <source>
        <dbReference type="PROSITE" id="PS51201"/>
    </source>
</evidence>
<dbReference type="Pfam" id="PF02254">
    <property type="entry name" value="TrkA_N"/>
    <property type="match status" value="1"/>
</dbReference>
<dbReference type="PANTHER" id="PTHR43833:SF7">
    <property type="entry name" value="KTR SYSTEM POTASSIUM UPTAKE PROTEIN C"/>
    <property type="match status" value="1"/>
</dbReference>
<dbReference type="PROSITE" id="PS51202">
    <property type="entry name" value="RCK_C"/>
    <property type="match status" value="1"/>
</dbReference>
<dbReference type="PATRIC" id="fig|1246626.3.peg.778"/>
<dbReference type="RefSeq" id="WP_038477398.1">
    <property type="nucleotide sequence ID" value="NZ_CP003923.1"/>
</dbReference>
<evidence type="ECO:0000313" key="4">
    <source>
        <dbReference type="Proteomes" id="UP000027142"/>
    </source>
</evidence>
<dbReference type="EMBL" id="CP003923">
    <property type="protein sequence ID" value="AIC93388.1"/>
    <property type="molecule type" value="Genomic_DNA"/>
</dbReference>
<dbReference type="InterPro" id="IPR006037">
    <property type="entry name" value="RCK_C"/>
</dbReference>
<accession>A0A060LYM5</accession>
<dbReference type="InterPro" id="IPR050721">
    <property type="entry name" value="Trk_Ktr_HKT_K-transport"/>
</dbReference>
<dbReference type="OrthoDB" id="9776294at2"/>
<dbReference type="AlphaFoldDB" id="A0A060LYM5"/>
<feature type="domain" description="RCK N-terminal" evidence="1">
    <location>
        <begin position="5"/>
        <end position="121"/>
    </location>
</feature>
<name>A0A060LYM5_9BACI</name>
<dbReference type="GO" id="GO:0006813">
    <property type="term" value="P:potassium ion transport"/>
    <property type="evidence" value="ECO:0007669"/>
    <property type="project" value="InterPro"/>
</dbReference>
<dbReference type="eggNOG" id="COG0569">
    <property type="taxonomic scope" value="Bacteria"/>
</dbReference>
<dbReference type="PROSITE" id="PS51201">
    <property type="entry name" value="RCK_N"/>
    <property type="match status" value="1"/>
</dbReference>
<feature type="domain" description="RCK C-terminal" evidence="2">
    <location>
        <begin position="138"/>
        <end position="221"/>
    </location>
</feature>
<sequence length="221" mass="24663">MELRKKQFLVIGLGRFGTSVSRELYKHGHDVVAVDSDEERVEDADGFTSRAIIADTTHEKTLRSLEPESYDAVIVAIGDHIQESILTTLLLKELGVQKLWVKARNQQHHRVLEKIGADRIIHPELDMGIRIAHSLDSDKVIDYVEISVDHSIVELVATKKIAGKTLAKLNIRKRYKCNVLGIKSGENLTITPMPDDMLSAGDVLIVLGGNRDLKKLESDLL</sequence>